<keyword evidence="1" id="KW-0472">Membrane</keyword>
<keyword evidence="1" id="KW-0812">Transmembrane</keyword>
<dbReference type="AlphaFoldDB" id="L0DR69"/>
<keyword evidence="4" id="KW-1185">Reference proteome</keyword>
<dbReference type="KEGG" id="saci:Sinac_7489"/>
<reference evidence="3 4" key="1">
    <citation type="submission" date="2012-02" db="EMBL/GenBank/DDBJ databases">
        <title>Complete sequence of chromosome of Singulisphaera acidiphila DSM 18658.</title>
        <authorList>
            <consortium name="US DOE Joint Genome Institute (JGI-PGF)"/>
            <person name="Lucas S."/>
            <person name="Copeland A."/>
            <person name="Lapidus A."/>
            <person name="Glavina del Rio T."/>
            <person name="Dalin E."/>
            <person name="Tice H."/>
            <person name="Bruce D."/>
            <person name="Goodwin L."/>
            <person name="Pitluck S."/>
            <person name="Peters L."/>
            <person name="Ovchinnikova G."/>
            <person name="Chertkov O."/>
            <person name="Kyrpides N."/>
            <person name="Mavromatis K."/>
            <person name="Ivanova N."/>
            <person name="Brettin T."/>
            <person name="Detter J.C."/>
            <person name="Han C."/>
            <person name="Larimer F."/>
            <person name="Land M."/>
            <person name="Hauser L."/>
            <person name="Markowitz V."/>
            <person name="Cheng J.-F."/>
            <person name="Hugenholtz P."/>
            <person name="Woyke T."/>
            <person name="Wu D."/>
            <person name="Tindall B."/>
            <person name="Pomrenke H."/>
            <person name="Brambilla E."/>
            <person name="Klenk H.-P."/>
            <person name="Eisen J.A."/>
        </authorList>
    </citation>
    <scope>NUCLEOTIDE SEQUENCE [LARGE SCALE GENOMIC DNA]</scope>
    <source>
        <strain evidence="4">ATCC BAA-1392 / DSM 18658 / VKM B-2454 / MOB10</strain>
    </source>
</reference>
<proteinExistence type="predicted"/>
<organism evidence="3 4">
    <name type="scientific">Singulisphaera acidiphila (strain ATCC BAA-1392 / DSM 18658 / VKM B-2454 / MOB10)</name>
    <dbReference type="NCBI Taxonomy" id="886293"/>
    <lineage>
        <taxon>Bacteria</taxon>
        <taxon>Pseudomonadati</taxon>
        <taxon>Planctomycetota</taxon>
        <taxon>Planctomycetia</taxon>
        <taxon>Isosphaerales</taxon>
        <taxon>Isosphaeraceae</taxon>
        <taxon>Singulisphaera</taxon>
    </lineage>
</organism>
<dbReference type="HOGENOM" id="CLU_1642593_0_0_0"/>
<feature type="domain" description="TadE-like" evidence="2">
    <location>
        <begin position="17"/>
        <end position="59"/>
    </location>
</feature>
<evidence type="ECO:0000313" key="3">
    <source>
        <dbReference type="EMBL" id="AGA31523.1"/>
    </source>
</evidence>
<gene>
    <name evidence="3" type="ordered locus">Sinac_7489</name>
</gene>
<dbReference type="RefSeq" id="WP_015250588.1">
    <property type="nucleotide sequence ID" value="NC_019892.1"/>
</dbReference>
<name>L0DR69_SINAD</name>
<protein>
    <submittedName>
        <fullName evidence="3">TadE-like protein</fullName>
    </submittedName>
</protein>
<evidence type="ECO:0000313" key="4">
    <source>
        <dbReference type="Proteomes" id="UP000010798"/>
    </source>
</evidence>
<accession>L0DR69</accession>
<dbReference type="eggNOG" id="COG4961">
    <property type="taxonomic scope" value="Bacteria"/>
</dbReference>
<dbReference type="STRING" id="886293.Sinac_7489"/>
<feature type="transmembrane region" description="Helical" evidence="1">
    <location>
        <begin position="20"/>
        <end position="38"/>
    </location>
</feature>
<dbReference type="OrthoDB" id="278387at2"/>
<dbReference type="InterPro" id="IPR012495">
    <property type="entry name" value="TadE-like_dom"/>
</dbReference>
<dbReference type="Proteomes" id="UP000010798">
    <property type="component" value="Chromosome"/>
</dbReference>
<dbReference type="Pfam" id="PF07811">
    <property type="entry name" value="TadE"/>
    <property type="match status" value="1"/>
</dbReference>
<evidence type="ECO:0000256" key="1">
    <source>
        <dbReference type="SAM" id="Phobius"/>
    </source>
</evidence>
<evidence type="ECO:0000259" key="2">
    <source>
        <dbReference type="Pfam" id="PF07811"/>
    </source>
</evidence>
<keyword evidence="1" id="KW-1133">Transmembrane helix</keyword>
<sequence length="161" mass="17305">MKLTRTSAHPCSGPKRGVAAVELAIALPLLLTLLLGVWDMGRLIDVTQILNNATREGGRRASTGQDSVAQIQQAVLDYLIQAKLKTDGAIVTVTNLTNAANSDPTTADQLDQFEITATLPSNNVRWVAMNNLLGSNTLKATCRWSSMRDIPLIVPTSIPIN</sequence>
<dbReference type="EMBL" id="CP003364">
    <property type="protein sequence ID" value="AGA31523.1"/>
    <property type="molecule type" value="Genomic_DNA"/>
</dbReference>